<evidence type="ECO:0000256" key="4">
    <source>
        <dbReference type="ARBA" id="ARBA00022989"/>
    </source>
</evidence>
<gene>
    <name evidence="7" type="ORF">HMPREF9193_00616</name>
</gene>
<evidence type="ECO:0000256" key="6">
    <source>
        <dbReference type="SAM" id="Phobius"/>
    </source>
</evidence>
<comment type="caution">
    <text evidence="7">The sequence shown here is derived from an EMBL/GenBank/DDBJ whole genome shotgun (WGS) entry which is preliminary data.</text>
</comment>
<feature type="transmembrane region" description="Helical" evidence="6">
    <location>
        <begin position="236"/>
        <end position="256"/>
    </location>
</feature>
<accession>A0ABN0P0D5</accession>
<protein>
    <submittedName>
        <fullName evidence="7">Branched-chain amino acid ABC transporter, permease protein</fullName>
    </submittedName>
</protein>
<dbReference type="Proteomes" id="UP000016649">
    <property type="component" value="Unassembled WGS sequence"/>
</dbReference>
<feature type="transmembrane region" description="Helical" evidence="6">
    <location>
        <begin position="155"/>
        <end position="177"/>
    </location>
</feature>
<dbReference type="EMBL" id="AWVH01000013">
    <property type="protein sequence ID" value="ERJ93895.1"/>
    <property type="molecule type" value="Genomic_DNA"/>
</dbReference>
<dbReference type="InterPro" id="IPR001851">
    <property type="entry name" value="ABC_transp_permease"/>
</dbReference>
<evidence type="ECO:0000256" key="3">
    <source>
        <dbReference type="ARBA" id="ARBA00022692"/>
    </source>
</evidence>
<feature type="transmembrane region" description="Helical" evidence="6">
    <location>
        <begin position="117"/>
        <end position="135"/>
    </location>
</feature>
<evidence type="ECO:0000256" key="2">
    <source>
        <dbReference type="ARBA" id="ARBA00022475"/>
    </source>
</evidence>
<dbReference type="PANTHER" id="PTHR32196">
    <property type="entry name" value="ABC TRANSPORTER PERMEASE PROTEIN YPHD-RELATED-RELATED"/>
    <property type="match status" value="1"/>
</dbReference>
<evidence type="ECO:0000313" key="7">
    <source>
        <dbReference type="EMBL" id="ERJ93895.1"/>
    </source>
</evidence>
<keyword evidence="3 6" id="KW-0812">Transmembrane</keyword>
<dbReference type="Pfam" id="PF02653">
    <property type="entry name" value="BPD_transp_2"/>
    <property type="match status" value="1"/>
</dbReference>
<name>A0ABN0P0D5_TRELE</name>
<feature type="transmembrane region" description="Helical" evidence="6">
    <location>
        <begin position="208"/>
        <end position="230"/>
    </location>
</feature>
<keyword evidence="4 6" id="KW-1133">Transmembrane helix</keyword>
<keyword evidence="5 6" id="KW-0472">Membrane</keyword>
<evidence type="ECO:0000256" key="5">
    <source>
        <dbReference type="ARBA" id="ARBA00023136"/>
    </source>
</evidence>
<dbReference type="RefSeq" id="WP_021686464.1">
    <property type="nucleotide sequence ID" value="NZ_KI260556.1"/>
</dbReference>
<evidence type="ECO:0000313" key="8">
    <source>
        <dbReference type="Proteomes" id="UP000016649"/>
    </source>
</evidence>
<keyword evidence="2" id="KW-1003">Cell membrane</keyword>
<feature type="transmembrane region" description="Helical" evidence="6">
    <location>
        <begin position="45"/>
        <end position="61"/>
    </location>
</feature>
<organism evidence="7 8">
    <name type="scientific">Treponema lecithinolyticum ATCC 700332</name>
    <dbReference type="NCBI Taxonomy" id="1321815"/>
    <lineage>
        <taxon>Bacteria</taxon>
        <taxon>Pseudomonadati</taxon>
        <taxon>Spirochaetota</taxon>
        <taxon>Spirochaetia</taxon>
        <taxon>Spirochaetales</taxon>
        <taxon>Treponemataceae</taxon>
        <taxon>Treponema</taxon>
    </lineage>
</organism>
<dbReference type="CDD" id="cd06579">
    <property type="entry name" value="TM_PBP1_transp_AraH_like"/>
    <property type="match status" value="1"/>
</dbReference>
<keyword evidence="8" id="KW-1185">Reference proteome</keyword>
<evidence type="ECO:0000256" key="1">
    <source>
        <dbReference type="ARBA" id="ARBA00004651"/>
    </source>
</evidence>
<sequence length="316" mass="33724">MSLIKKSTVMNLFSTISIVFMILLFTLLKPSFLGPLNIKNILTDSAPLLVVATGVTFVLLIGSVDLSVGAICSCSCVFTGLWIAKFGNAIIPLVLLFGIACGLLNGILFTKLKIPSFIVTLCTMNIWNCVALLISKGRPEGIPIEKWGLIRWAKISWGIIPFLFVLALVFLAIFYLVQTKTPLGKSIYAAGANQRAARIAGINIIKATLFPFVFSGVGAALAGVFYTLILKSSLPTIGNPLTLTAMAAVALGGTPLTGGRGSVLRTVLGVFLVMIIENGLNVIAVDAFWQQIVFGAIVIFAVYLNSDKNIRGLIVK</sequence>
<feature type="transmembrane region" description="Helical" evidence="6">
    <location>
        <begin position="288"/>
        <end position="306"/>
    </location>
</feature>
<comment type="subcellular location">
    <subcellularLocation>
        <location evidence="1">Cell membrane</location>
        <topology evidence="1">Multi-pass membrane protein</topology>
    </subcellularLocation>
</comment>
<proteinExistence type="predicted"/>
<feature type="transmembrane region" description="Helical" evidence="6">
    <location>
        <begin position="12"/>
        <end position="33"/>
    </location>
</feature>
<reference evidence="7 8" key="1">
    <citation type="submission" date="2013-08" db="EMBL/GenBank/DDBJ databases">
        <authorList>
            <person name="Weinstock G."/>
            <person name="Sodergren E."/>
            <person name="Wylie T."/>
            <person name="Fulton L."/>
            <person name="Fulton R."/>
            <person name="Fronick C."/>
            <person name="O'Laughlin M."/>
            <person name="Godfrey J."/>
            <person name="Miner T."/>
            <person name="Herter B."/>
            <person name="Appelbaum E."/>
            <person name="Cordes M."/>
            <person name="Lek S."/>
            <person name="Wollam A."/>
            <person name="Pepin K.H."/>
            <person name="Palsikar V.B."/>
            <person name="Mitreva M."/>
            <person name="Wilson R.K."/>
        </authorList>
    </citation>
    <scope>NUCLEOTIDE SEQUENCE [LARGE SCALE GENOMIC DNA]</scope>
    <source>
        <strain evidence="7 8">ATCC 700332</strain>
    </source>
</reference>